<dbReference type="AlphaFoldDB" id="A0A0K9GYW7"/>
<comment type="caution">
    <text evidence="7">The sequence shown here is derived from an EMBL/GenBank/DDBJ whole genome shotgun (WGS) entry which is preliminary data.</text>
</comment>
<dbReference type="CDD" id="cd00060">
    <property type="entry name" value="FHA"/>
    <property type="match status" value="1"/>
</dbReference>
<dbReference type="InterPro" id="IPR008984">
    <property type="entry name" value="SMAD_FHA_dom_sf"/>
</dbReference>
<keyword evidence="8" id="KW-1185">Reference proteome</keyword>
<evidence type="ECO:0000313" key="8">
    <source>
        <dbReference type="Proteomes" id="UP000037146"/>
    </source>
</evidence>
<dbReference type="PATRIC" id="fig|1679170.3.peg.4871"/>
<dbReference type="InterPro" id="IPR016032">
    <property type="entry name" value="Sig_transdc_resp-reg_C-effctor"/>
</dbReference>
<dbReference type="SMART" id="SM00240">
    <property type="entry name" value="FHA"/>
    <property type="match status" value="1"/>
</dbReference>
<dbReference type="Gene3D" id="1.10.10.10">
    <property type="entry name" value="Winged helix-like DNA-binding domain superfamily/Winged helix DNA-binding domain"/>
    <property type="match status" value="1"/>
</dbReference>
<evidence type="ECO:0000256" key="1">
    <source>
        <dbReference type="ARBA" id="ARBA00023015"/>
    </source>
</evidence>
<name>A0A0K9GYW7_9BACI</name>
<evidence type="ECO:0000259" key="5">
    <source>
        <dbReference type="PROSITE" id="PS50006"/>
    </source>
</evidence>
<dbReference type="Proteomes" id="UP000037146">
    <property type="component" value="Unassembled WGS sequence"/>
</dbReference>
<proteinExistence type="predicted"/>
<evidence type="ECO:0000256" key="3">
    <source>
        <dbReference type="ARBA" id="ARBA00023163"/>
    </source>
</evidence>
<dbReference type="Pfam" id="PF00486">
    <property type="entry name" value="Trans_reg_C"/>
    <property type="match status" value="1"/>
</dbReference>
<keyword evidence="3" id="KW-0804">Transcription</keyword>
<evidence type="ECO:0000256" key="2">
    <source>
        <dbReference type="ARBA" id="ARBA00023125"/>
    </source>
</evidence>
<dbReference type="PROSITE" id="PS50006">
    <property type="entry name" value="FHA_DOMAIN"/>
    <property type="match status" value="1"/>
</dbReference>
<dbReference type="InterPro" id="IPR050923">
    <property type="entry name" value="Cell_Proc_Reg/RNA_Proc"/>
</dbReference>
<dbReference type="Gene3D" id="2.60.200.20">
    <property type="match status" value="1"/>
</dbReference>
<evidence type="ECO:0000256" key="4">
    <source>
        <dbReference type="PROSITE-ProRule" id="PRU01091"/>
    </source>
</evidence>
<dbReference type="InterPro" id="IPR036388">
    <property type="entry name" value="WH-like_DNA-bd_sf"/>
</dbReference>
<dbReference type="CDD" id="cd00383">
    <property type="entry name" value="trans_reg_C"/>
    <property type="match status" value="1"/>
</dbReference>
<reference evidence="8" key="1">
    <citation type="submission" date="2015-07" db="EMBL/GenBank/DDBJ databases">
        <title>Genome sequencing project for genomic taxonomy and phylogenomics of Bacillus-like bacteria.</title>
        <authorList>
            <person name="Liu B."/>
            <person name="Wang J."/>
            <person name="Zhu Y."/>
            <person name="Liu G."/>
            <person name="Chen Q."/>
            <person name="Chen Z."/>
            <person name="Lan J."/>
            <person name="Che J."/>
            <person name="Ge C."/>
            <person name="Shi H."/>
            <person name="Pan Z."/>
            <person name="Liu X."/>
        </authorList>
    </citation>
    <scope>NUCLEOTIDE SEQUENCE [LARGE SCALE GENOMIC DNA]</scope>
    <source>
        <strain evidence="8">FJAT-27997</strain>
    </source>
</reference>
<sequence>MIRQSYKVLLKSIGMETIANYKYLQENSEMIVGRSNHQEKIDFPIFNKLVSRRHCKIYLQNGFIFIEDLQSKHGTELNGQKLTPFKSYRVKEGDSLTLISGLIEFQIERNNDDTIEFYVGERAKTVKTVLNDPMQTIQTKNESIKMAHKEFACFKLLFNRIGDIATKEEIMQTVWPERNNTSDSPVTDEEISSLIYRVRKKVGHHYTIKSITNKGYYLEEIE</sequence>
<dbReference type="EMBL" id="LFZW01000001">
    <property type="protein sequence ID" value="KMY51805.1"/>
    <property type="molecule type" value="Genomic_DNA"/>
</dbReference>
<dbReference type="SMART" id="SM00862">
    <property type="entry name" value="Trans_reg_C"/>
    <property type="match status" value="1"/>
</dbReference>
<dbReference type="SUPFAM" id="SSF49879">
    <property type="entry name" value="SMAD/FHA domain"/>
    <property type="match status" value="1"/>
</dbReference>
<dbReference type="GO" id="GO:0000160">
    <property type="term" value="P:phosphorelay signal transduction system"/>
    <property type="evidence" value="ECO:0007669"/>
    <property type="project" value="InterPro"/>
</dbReference>
<dbReference type="RefSeq" id="WP_049683155.1">
    <property type="nucleotide sequence ID" value="NZ_LFZW01000001.1"/>
</dbReference>
<accession>A0A0K9GYW7</accession>
<dbReference type="PROSITE" id="PS51755">
    <property type="entry name" value="OMPR_PHOB"/>
    <property type="match status" value="1"/>
</dbReference>
<evidence type="ECO:0000259" key="6">
    <source>
        <dbReference type="PROSITE" id="PS51755"/>
    </source>
</evidence>
<feature type="domain" description="FHA" evidence="5">
    <location>
        <begin position="30"/>
        <end position="82"/>
    </location>
</feature>
<dbReference type="Pfam" id="PF00498">
    <property type="entry name" value="FHA"/>
    <property type="match status" value="1"/>
</dbReference>
<dbReference type="GO" id="GO:0006355">
    <property type="term" value="P:regulation of DNA-templated transcription"/>
    <property type="evidence" value="ECO:0007669"/>
    <property type="project" value="InterPro"/>
</dbReference>
<dbReference type="GO" id="GO:0003677">
    <property type="term" value="F:DNA binding"/>
    <property type="evidence" value="ECO:0007669"/>
    <property type="project" value="UniProtKB-UniRule"/>
</dbReference>
<dbReference type="PANTHER" id="PTHR23308">
    <property type="entry name" value="NUCLEAR INHIBITOR OF PROTEIN PHOSPHATASE-1"/>
    <property type="match status" value="1"/>
</dbReference>
<organism evidence="7 8">
    <name type="scientific">Peribacillus loiseleuriae</name>
    <dbReference type="NCBI Taxonomy" id="1679170"/>
    <lineage>
        <taxon>Bacteria</taxon>
        <taxon>Bacillati</taxon>
        <taxon>Bacillota</taxon>
        <taxon>Bacilli</taxon>
        <taxon>Bacillales</taxon>
        <taxon>Bacillaceae</taxon>
        <taxon>Peribacillus</taxon>
    </lineage>
</organism>
<dbReference type="OrthoDB" id="1683123at2"/>
<keyword evidence="1" id="KW-0805">Transcription regulation</keyword>
<dbReference type="InterPro" id="IPR001867">
    <property type="entry name" value="OmpR/PhoB-type_DNA-bd"/>
</dbReference>
<protein>
    <submittedName>
        <fullName evidence="7">Uncharacterized protein</fullName>
    </submittedName>
</protein>
<dbReference type="SUPFAM" id="SSF46894">
    <property type="entry name" value="C-terminal effector domain of the bipartite response regulators"/>
    <property type="match status" value="1"/>
</dbReference>
<dbReference type="STRING" id="1679170.AC625_21610"/>
<keyword evidence="2 4" id="KW-0238">DNA-binding</keyword>
<feature type="domain" description="OmpR/PhoB-type" evidence="6">
    <location>
        <begin position="114"/>
        <end position="220"/>
    </location>
</feature>
<evidence type="ECO:0000313" key="7">
    <source>
        <dbReference type="EMBL" id="KMY51805.1"/>
    </source>
</evidence>
<gene>
    <name evidence="7" type="ORF">AC625_21610</name>
</gene>
<feature type="DNA-binding region" description="OmpR/PhoB-type" evidence="4">
    <location>
        <begin position="114"/>
        <end position="220"/>
    </location>
</feature>
<dbReference type="InterPro" id="IPR000253">
    <property type="entry name" value="FHA_dom"/>
</dbReference>